<name>A0A058Z1K5_FONAL</name>
<organism evidence="2">
    <name type="scientific">Fonticula alba</name>
    <name type="common">Slime mold</name>
    <dbReference type="NCBI Taxonomy" id="691883"/>
    <lineage>
        <taxon>Eukaryota</taxon>
        <taxon>Rotosphaerida</taxon>
        <taxon>Fonticulaceae</taxon>
        <taxon>Fonticula</taxon>
    </lineage>
</organism>
<protein>
    <submittedName>
        <fullName evidence="2">Uncharacterized protein</fullName>
    </submittedName>
</protein>
<dbReference type="AlphaFoldDB" id="A0A058Z1K5"/>
<evidence type="ECO:0000313" key="2">
    <source>
        <dbReference type="EMBL" id="KCV67981.1"/>
    </source>
</evidence>
<reference evidence="2" key="1">
    <citation type="submission" date="2013-04" db="EMBL/GenBank/DDBJ databases">
        <title>The Genome Sequence of Fonticula alba ATCC 38817.</title>
        <authorList>
            <consortium name="The Broad Institute Genomics Platform"/>
            <person name="Russ C."/>
            <person name="Cuomo C."/>
            <person name="Burger G."/>
            <person name="Gray M.W."/>
            <person name="Holland P.W.H."/>
            <person name="King N."/>
            <person name="Lang F.B.F."/>
            <person name="Roger A.J."/>
            <person name="Ruiz-Trillo I."/>
            <person name="Brown M."/>
            <person name="Walker B."/>
            <person name="Young S."/>
            <person name="Zeng Q."/>
            <person name="Gargeya S."/>
            <person name="Fitzgerald M."/>
            <person name="Haas B."/>
            <person name="Abouelleil A."/>
            <person name="Allen A.W."/>
            <person name="Alvarado L."/>
            <person name="Arachchi H.M."/>
            <person name="Berlin A.M."/>
            <person name="Chapman S.B."/>
            <person name="Gainer-Dewar J."/>
            <person name="Goldberg J."/>
            <person name="Griggs A."/>
            <person name="Gujja S."/>
            <person name="Hansen M."/>
            <person name="Howarth C."/>
            <person name="Imamovic A."/>
            <person name="Ireland A."/>
            <person name="Larimer J."/>
            <person name="McCowan C."/>
            <person name="Murphy C."/>
            <person name="Pearson M."/>
            <person name="Poon T.W."/>
            <person name="Priest M."/>
            <person name="Roberts A."/>
            <person name="Saif S."/>
            <person name="Shea T."/>
            <person name="Sisk P."/>
            <person name="Sykes S."/>
            <person name="Wortman J."/>
            <person name="Nusbaum C."/>
            <person name="Birren B."/>
        </authorList>
    </citation>
    <scope>NUCLEOTIDE SEQUENCE [LARGE SCALE GENOMIC DNA]</scope>
    <source>
        <strain evidence="2">ATCC 38817</strain>
    </source>
</reference>
<keyword evidence="3" id="KW-1185">Reference proteome</keyword>
<feature type="compositionally biased region" description="Low complexity" evidence="1">
    <location>
        <begin position="224"/>
        <end position="235"/>
    </location>
</feature>
<accession>A0A058Z1K5</accession>
<evidence type="ECO:0000313" key="3">
    <source>
        <dbReference type="Proteomes" id="UP000030693"/>
    </source>
</evidence>
<dbReference type="EMBL" id="KB932211">
    <property type="protein sequence ID" value="KCV67981.1"/>
    <property type="molecule type" value="Genomic_DNA"/>
</dbReference>
<feature type="region of interest" description="Disordered" evidence="1">
    <location>
        <begin position="1"/>
        <end position="54"/>
    </location>
</feature>
<gene>
    <name evidence="2" type="ORF">H696_05440</name>
</gene>
<dbReference type="RefSeq" id="XP_009497548.1">
    <property type="nucleotide sequence ID" value="XM_009499273.1"/>
</dbReference>
<sequence>MRAPRRRATRAPLGREAGRRLATSRPYGPAKAAPEMHAGLGHQRPGEPGRPSPVRAAWLHAPRAGQHPARRPGRDAKTAAAHAADLGAAPFTFTPPPPYAHPRAPLAPIAKNPGADGCGWGQVRWRGWRHWRPAGSLPAGHAPAALPASEGMVVLLRPLPRGLSGQVARPGPGGALELTQPARHHNAPRPRPVPGPGLWSAAGPTADSVSTCQPTAPPGGVEWARPGGNAAAAAGAPPPGGRRTHGLVPGLGAGARGPRRCACRGPAARHQSAHRRPAWSAPVAPRAPAGGPGVVPSKQPTADALRPLG</sequence>
<evidence type="ECO:0000256" key="1">
    <source>
        <dbReference type="SAM" id="MobiDB-lite"/>
    </source>
</evidence>
<dbReference type="Proteomes" id="UP000030693">
    <property type="component" value="Unassembled WGS sequence"/>
</dbReference>
<proteinExistence type="predicted"/>
<dbReference type="GeneID" id="20530165"/>
<feature type="region of interest" description="Disordered" evidence="1">
    <location>
        <begin position="164"/>
        <end position="309"/>
    </location>
</feature>